<dbReference type="SMART" id="SM00953">
    <property type="entry name" value="RES"/>
    <property type="match status" value="1"/>
</dbReference>
<accession>A0AA49JJH1</accession>
<proteinExistence type="predicted"/>
<reference evidence="2" key="1">
    <citation type="journal article" date="2023" name="Comput. Struct. Biotechnol. J.">
        <title>Discovery of a novel marine Bacteroidetes with a rich repertoire of carbohydrate-active enzymes.</title>
        <authorList>
            <person name="Chen B."/>
            <person name="Liu G."/>
            <person name="Chen Q."/>
            <person name="Wang H."/>
            <person name="Liu L."/>
            <person name="Tang K."/>
        </authorList>
    </citation>
    <scope>NUCLEOTIDE SEQUENCE</scope>
    <source>
        <strain evidence="2">TK19036</strain>
    </source>
</reference>
<evidence type="ECO:0000259" key="1">
    <source>
        <dbReference type="SMART" id="SM00953"/>
    </source>
</evidence>
<feature type="domain" description="RES" evidence="1">
    <location>
        <begin position="15"/>
        <end position="141"/>
    </location>
</feature>
<sequence length="154" mass="16999">MTIAYRLARKKYPIELSGKGAAKRGARWNSPGTEVIYAAESRALAMAEVAVHLTIATLPDDFVMLEIGFSDSVSVLTLSEDFLPEDWNAFPHPASTQRTGDDFVRELKAGVLRVPSAVVQGDHNLLINPAHADFSQIKIINQADFPFDKRLFKS</sequence>
<evidence type="ECO:0000313" key="2">
    <source>
        <dbReference type="EMBL" id="WKN39774.1"/>
    </source>
</evidence>
<dbReference type="AlphaFoldDB" id="A0AA49JJH1"/>
<name>A0AA49JJH1_9BACT</name>
<reference evidence="2" key="2">
    <citation type="journal article" date="2024" name="Antonie Van Leeuwenhoek">
        <title>Roseihalotalea indica gen. nov., sp. nov., a halophilic Bacteroidetes from mesopelagic Southwest Indian Ocean with higher carbohydrate metabolic potential.</title>
        <authorList>
            <person name="Chen B."/>
            <person name="Zhang M."/>
            <person name="Lin D."/>
            <person name="Ye J."/>
            <person name="Tang K."/>
        </authorList>
    </citation>
    <scope>NUCLEOTIDE SEQUENCE</scope>
    <source>
        <strain evidence="2">TK19036</strain>
    </source>
</reference>
<protein>
    <submittedName>
        <fullName evidence="2">RES family NAD+ phosphorylase</fullName>
    </submittedName>
</protein>
<dbReference type="InterPro" id="IPR014914">
    <property type="entry name" value="RES_dom"/>
</dbReference>
<organism evidence="2">
    <name type="scientific">Roseihalotalea indica</name>
    <dbReference type="NCBI Taxonomy" id="2867963"/>
    <lineage>
        <taxon>Bacteria</taxon>
        <taxon>Pseudomonadati</taxon>
        <taxon>Bacteroidota</taxon>
        <taxon>Cytophagia</taxon>
        <taxon>Cytophagales</taxon>
        <taxon>Catalimonadaceae</taxon>
        <taxon>Roseihalotalea</taxon>
    </lineage>
</organism>
<gene>
    <name evidence="2" type="ORF">K4G66_13850</name>
</gene>
<dbReference type="EMBL" id="CP120682">
    <property type="protein sequence ID" value="WKN39774.1"/>
    <property type="molecule type" value="Genomic_DNA"/>
</dbReference>
<dbReference type="Pfam" id="PF08808">
    <property type="entry name" value="RES"/>
    <property type="match status" value="1"/>
</dbReference>